<comment type="function">
    <text evidence="1">Core subunit of the mitochondrial membrane respiratory chain NADH dehydrogenase (Complex I) that is believed to belong to the minimal assembly required for catalysis. Complex I functions in the transfer of electrons from NADH to the respiratory chain. The immediate electron acceptor for the enzyme is believed to be ubiquinone.</text>
</comment>
<evidence type="ECO:0000256" key="15">
    <source>
        <dbReference type="ARBA" id="ARBA00023136"/>
    </source>
</evidence>
<dbReference type="GO" id="GO:0015990">
    <property type="term" value="P:electron transport coupled proton transport"/>
    <property type="evidence" value="ECO:0007669"/>
    <property type="project" value="TreeGrafter"/>
</dbReference>
<evidence type="ECO:0000256" key="7">
    <source>
        <dbReference type="ARBA" id="ARBA00022660"/>
    </source>
</evidence>
<evidence type="ECO:0000256" key="17">
    <source>
        <dbReference type="RuleBase" id="RU003297"/>
    </source>
</evidence>
<evidence type="ECO:0000256" key="12">
    <source>
        <dbReference type="ARBA" id="ARBA00023027"/>
    </source>
</evidence>
<feature type="non-terminal residue" evidence="19">
    <location>
        <position position="203"/>
    </location>
</feature>
<evidence type="ECO:0000256" key="14">
    <source>
        <dbReference type="ARBA" id="ARBA00023128"/>
    </source>
</evidence>
<feature type="transmembrane region" description="Helical" evidence="17">
    <location>
        <begin position="89"/>
        <end position="106"/>
    </location>
</feature>
<protein>
    <recommendedName>
        <fullName evidence="5 17">NADH-ubiquinone oxidoreductase chain 4</fullName>
        <ecNumber evidence="4 17">7.1.1.2</ecNumber>
    </recommendedName>
</protein>
<organism evidence="19">
    <name type="scientific">Xiphozele sp. QL-2014</name>
    <dbReference type="NCBI Taxonomy" id="1491726"/>
    <lineage>
        <taxon>Eukaryota</taxon>
        <taxon>Metazoa</taxon>
        <taxon>Ecdysozoa</taxon>
        <taxon>Arthropoda</taxon>
        <taxon>Hexapoda</taxon>
        <taxon>Insecta</taxon>
        <taxon>Pterygota</taxon>
        <taxon>Neoptera</taxon>
        <taxon>Endopterygota</taxon>
        <taxon>Hymenoptera</taxon>
        <taxon>Apocrita</taxon>
        <taxon>Ichneumonoidea</taxon>
        <taxon>Braconidae</taxon>
        <taxon>Xiphozelinae</taxon>
        <taxon>Xiphozele</taxon>
    </lineage>
</organism>
<dbReference type="InterPro" id="IPR003918">
    <property type="entry name" value="NADH_UbQ_OxRdtase"/>
</dbReference>
<feature type="transmembrane region" description="Helical" evidence="17">
    <location>
        <begin position="21"/>
        <end position="44"/>
    </location>
</feature>
<evidence type="ECO:0000256" key="8">
    <source>
        <dbReference type="ARBA" id="ARBA00022692"/>
    </source>
</evidence>
<comment type="subcellular location">
    <subcellularLocation>
        <location evidence="2 17">Mitochondrion membrane</location>
        <topology evidence="2 17">Multi-pass membrane protein</topology>
    </subcellularLocation>
</comment>
<evidence type="ECO:0000256" key="10">
    <source>
        <dbReference type="ARBA" id="ARBA00022982"/>
    </source>
</evidence>
<comment type="similarity">
    <text evidence="3 17">Belongs to the complex I subunit 4 family.</text>
</comment>
<geneLocation type="mitochondrion" evidence="19"/>
<dbReference type="GO" id="GO:0042773">
    <property type="term" value="P:ATP synthesis coupled electron transport"/>
    <property type="evidence" value="ECO:0007669"/>
    <property type="project" value="InterPro"/>
</dbReference>
<evidence type="ECO:0000313" key="19">
    <source>
        <dbReference type="EMBL" id="AHX97860.1"/>
    </source>
</evidence>
<dbReference type="EMBL" id="KJ412476">
    <property type="protein sequence ID" value="AHX97860.1"/>
    <property type="molecule type" value="Genomic_DNA"/>
</dbReference>
<dbReference type="InterPro" id="IPR001750">
    <property type="entry name" value="ND/Mrp_TM"/>
</dbReference>
<dbReference type="EC" id="7.1.1.2" evidence="4 17"/>
<comment type="function">
    <text evidence="17">Core subunit of the mitochondrial membrane respiratory chain NADH dehydrogenase (Complex I) which catalyzes electron transfer from NADH through the respiratory chain, using ubiquinone as an electron acceptor. Essential for the catalytic activity and assembly of complex I.</text>
</comment>
<keyword evidence="13 17" id="KW-0830">Ubiquinone</keyword>
<dbReference type="PANTHER" id="PTHR43507:SF20">
    <property type="entry name" value="NADH-UBIQUINONE OXIDOREDUCTASE CHAIN 4"/>
    <property type="match status" value="1"/>
</dbReference>
<evidence type="ECO:0000256" key="1">
    <source>
        <dbReference type="ARBA" id="ARBA00003257"/>
    </source>
</evidence>
<reference evidence="19" key="1">
    <citation type="submission" date="2014-02" db="EMBL/GenBank/DDBJ databases">
        <title>The comparative mitochondrial genomes from Braconidae subfamilies and the phylogeny of the Hymenoptera.</title>
        <authorList>
            <person name="Li Q."/>
            <person name="Wei S.J."/>
            <person name="Chen X.X."/>
        </authorList>
    </citation>
    <scope>NUCLEOTIDE SEQUENCE</scope>
</reference>
<sequence>MMKLIFLNISILFMLNKINMLKFIIQNYIMMMNMILLLMFKFNLLNNKIYYIYSIDFFSFYMLLLMYWIISLSILSSNMIMMLNMNNKFMLLMILLMTNLLMFFSSMDLFMFYIYFEISLIPMVILILGWGMQINRIQASMYMLFYTLFSSLPLIMVIIKINMNLFVSSMMILKLYNWIYLNNLVYLLMILSFLLSADWSCNR</sequence>
<feature type="transmembrane region" description="Helical" evidence="17">
    <location>
        <begin position="143"/>
        <end position="163"/>
    </location>
</feature>
<feature type="transmembrane region" description="Helical" evidence="17">
    <location>
        <begin position="50"/>
        <end position="69"/>
    </location>
</feature>
<dbReference type="GO" id="GO:0003954">
    <property type="term" value="F:NADH dehydrogenase activity"/>
    <property type="evidence" value="ECO:0007669"/>
    <property type="project" value="TreeGrafter"/>
</dbReference>
<dbReference type="Pfam" id="PF00361">
    <property type="entry name" value="Proton_antipo_M"/>
    <property type="match status" value="1"/>
</dbReference>
<dbReference type="PANTHER" id="PTHR43507">
    <property type="entry name" value="NADH-UBIQUINONE OXIDOREDUCTASE CHAIN 4"/>
    <property type="match status" value="1"/>
</dbReference>
<evidence type="ECO:0000256" key="6">
    <source>
        <dbReference type="ARBA" id="ARBA00022448"/>
    </source>
</evidence>
<evidence type="ECO:0000256" key="5">
    <source>
        <dbReference type="ARBA" id="ARBA00021006"/>
    </source>
</evidence>
<dbReference type="PRINTS" id="PR01437">
    <property type="entry name" value="NUOXDRDTASE4"/>
</dbReference>
<keyword evidence="10 17" id="KW-0249">Electron transport</keyword>
<dbReference type="GO" id="GO:0048039">
    <property type="term" value="F:ubiquinone binding"/>
    <property type="evidence" value="ECO:0007669"/>
    <property type="project" value="TreeGrafter"/>
</dbReference>
<keyword evidence="15 17" id="KW-0472">Membrane</keyword>
<dbReference type="AlphaFoldDB" id="A0A0U1WEN7"/>
<keyword evidence="14 17" id="KW-0496">Mitochondrion</keyword>
<evidence type="ECO:0000256" key="4">
    <source>
        <dbReference type="ARBA" id="ARBA00012944"/>
    </source>
</evidence>
<keyword evidence="6 17" id="KW-0813">Transport</keyword>
<evidence type="ECO:0000256" key="13">
    <source>
        <dbReference type="ARBA" id="ARBA00023075"/>
    </source>
</evidence>
<keyword evidence="9" id="KW-1278">Translocase</keyword>
<proteinExistence type="inferred from homology"/>
<feature type="domain" description="NADH:quinone oxidoreductase/Mrp antiporter transmembrane" evidence="18">
    <location>
        <begin position="106"/>
        <end position="194"/>
    </location>
</feature>
<keyword evidence="7 17" id="KW-0679">Respiratory chain</keyword>
<keyword evidence="11 17" id="KW-1133">Transmembrane helix</keyword>
<evidence type="ECO:0000256" key="11">
    <source>
        <dbReference type="ARBA" id="ARBA00022989"/>
    </source>
</evidence>
<comment type="catalytic activity">
    <reaction evidence="16 17">
        <text>a ubiquinone + NADH + 5 H(+)(in) = a ubiquinol + NAD(+) + 4 H(+)(out)</text>
        <dbReference type="Rhea" id="RHEA:29091"/>
        <dbReference type="Rhea" id="RHEA-COMP:9565"/>
        <dbReference type="Rhea" id="RHEA-COMP:9566"/>
        <dbReference type="ChEBI" id="CHEBI:15378"/>
        <dbReference type="ChEBI" id="CHEBI:16389"/>
        <dbReference type="ChEBI" id="CHEBI:17976"/>
        <dbReference type="ChEBI" id="CHEBI:57540"/>
        <dbReference type="ChEBI" id="CHEBI:57945"/>
        <dbReference type="EC" id="7.1.1.2"/>
    </reaction>
</comment>
<accession>A0A0U1WEN7</accession>
<evidence type="ECO:0000256" key="9">
    <source>
        <dbReference type="ARBA" id="ARBA00022967"/>
    </source>
</evidence>
<name>A0A0U1WEN7_9HYME</name>
<feature type="transmembrane region" description="Helical" evidence="17">
    <location>
        <begin position="112"/>
        <end position="131"/>
    </location>
</feature>
<gene>
    <name evidence="19" type="primary">ND4</name>
</gene>
<dbReference type="GO" id="GO:0008137">
    <property type="term" value="F:NADH dehydrogenase (ubiquinone) activity"/>
    <property type="evidence" value="ECO:0007669"/>
    <property type="project" value="UniProtKB-UniRule"/>
</dbReference>
<evidence type="ECO:0000259" key="18">
    <source>
        <dbReference type="Pfam" id="PF00361"/>
    </source>
</evidence>
<keyword evidence="8 17" id="KW-0812">Transmembrane</keyword>
<evidence type="ECO:0000256" key="3">
    <source>
        <dbReference type="ARBA" id="ARBA00009025"/>
    </source>
</evidence>
<feature type="transmembrane region" description="Helical" evidence="17">
    <location>
        <begin position="175"/>
        <end position="197"/>
    </location>
</feature>
<keyword evidence="12 17" id="KW-0520">NAD</keyword>
<dbReference type="GO" id="GO:0031966">
    <property type="term" value="C:mitochondrial membrane"/>
    <property type="evidence" value="ECO:0007669"/>
    <property type="project" value="UniProtKB-SubCell"/>
</dbReference>
<evidence type="ECO:0000256" key="2">
    <source>
        <dbReference type="ARBA" id="ARBA00004225"/>
    </source>
</evidence>
<evidence type="ECO:0000256" key="16">
    <source>
        <dbReference type="ARBA" id="ARBA00049551"/>
    </source>
</evidence>